<reference evidence="1" key="1">
    <citation type="submission" date="2014-12" db="EMBL/GenBank/DDBJ databases">
        <title>Insight into the proteome of Arion vulgaris.</title>
        <authorList>
            <person name="Aradska J."/>
            <person name="Bulat T."/>
            <person name="Smidak R."/>
            <person name="Sarate P."/>
            <person name="Gangsoo J."/>
            <person name="Sialana F."/>
            <person name="Bilban M."/>
            <person name="Lubec G."/>
        </authorList>
    </citation>
    <scope>NUCLEOTIDE SEQUENCE</scope>
    <source>
        <tissue evidence="1">Skin</tissue>
    </source>
</reference>
<accession>A0A0B7A1C6</accession>
<protein>
    <submittedName>
        <fullName evidence="1">Uncharacterized protein</fullName>
    </submittedName>
</protein>
<proteinExistence type="predicted"/>
<name>A0A0B7A1C6_9EUPU</name>
<organism evidence="1">
    <name type="scientific">Arion vulgaris</name>
    <dbReference type="NCBI Taxonomy" id="1028688"/>
    <lineage>
        <taxon>Eukaryota</taxon>
        <taxon>Metazoa</taxon>
        <taxon>Spiralia</taxon>
        <taxon>Lophotrochozoa</taxon>
        <taxon>Mollusca</taxon>
        <taxon>Gastropoda</taxon>
        <taxon>Heterobranchia</taxon>
        <taxon>Euthyneura</taxon>
        <taxon>Panpulmonata</taxon>
        <taxon>Eupulmonata</taxon>
        <taxon>Stylommatophora</taxon>
        <taxon>Helicina</taxon>
        <taxon>Arionoidea</taxon>
        <taxon>Arionidae</taxon>
        <taxon>Arion</taxon>
    </lineage>
</organism>
<evidence type="ECO:0000313" key="1">
    <source>
        <dbReference type="EMBL" id="CEK74739.1"/>
    </source>
</evidence>
<feature type="non-terminal residue" evidence="1">
    <location>
        <position position="1"/>
    </location>
</feature>
<sequence>TWGKTTDQIQLLPGLHMAESDFFDDSYVRFPFKTKQNVGFEISFMTKHSMI</sequence>
<dbReference type="EMBL" id="HACG01027874">
    <property type="protein sequence ID" value="CEK74739.1"/>
    <property type="molecule type" value="Transcribed_RNA"/>
</dbReference>
<dbReference type="AlphaFoldDB" id="A0A0B7A1C6"/>
<gene>
    <name evidence="1" type="primary">ORF92329</name>
</gene>